<evidence type="ECO:0000256" key="3">
    <source>
        <dbReference type="ARBA" id="ARBA00022679"/>
    </source>
</evidence>
<dbReference type="InterPro" id="IPR016035">
    <property type="entry name" value="Acyl_Trfase/lysoPLipase"/>
</dbReference>
<keyword evidence="4 6" id="KW-0012">Acyltransferase</keyword>
<dbReference type="InterPro" id="IPR014043">
    <property type="entry name" value="Acyl_transferase_dom"/>
</dbReference>
<comment type="caution">
    <text evidence="9">The sequence shown here is derived from an EMBL/GenBank/DDBJ whole genome shotgun (WGS) entry which is preliminary data.</text>
</comment>
<dbReference type="Proteomes" id="UP000587760">
    <property type="component" value="Unassembled WGS sequence"/>
</dbReference>
<keyword evidence="10" id="KW-1185">Reference proteome</keyword>
<dbReference type="GO" id="GO:0004314">
    <property type="term" value="F:[acyl-carrier-protein] S-malonyltransferase activity"/>
    <property type="evidence" value="ECO:0007669"/>
    <property type="project" value="UniProtKB-EC"/>
</dbReference>
<organism evidence="9 10">
    <name type="scientific">Spirochaeta isovalerica</name>
    <dbReference type="NCBI Taxonomy" id="150"/>
    <lineage>
        <taxon>Bacteria</taxon>
        <taxon>Pseudomonadati</taxon>
        <taxon>Spirochaetota</taxon>
        <taxon>Spirochaetia</taxon>
        <taxon>Spirochaetales</taxon>
        <taxon>Spirochaetaceae</taxon>
        <taxon>Spirochaeta</taxon>
    </lineage>
</organism>
<dbReference type="PANTHER" id="PTHR42681">
    <property type="entry name" value="MALONYL-COA-ACYL CARRIER PROTEIN TRANSACYLASE, MITOCHONDRIAL"/>
    <property type="match status" value="1"/>
</dbReference>
<comment type="similarity">
    <text evidence="6">Belongs to the fabD family.</text>
</comment>
<dbReference type="EMBL" id="JACHGJ010000002">
    <property type="protein sequence ID" value="MBB6479704.1"/>
    <property type="molecule type" value="Genomic_DNA"/>
</dbReference>
<dbReference type="Gene3D" id="3.40.366.10">
    <property type="entry name" value="Malonyl-Coenzyme A Acyl Carrier Protein, domain 2"/>
    <property type="match status" value="1"/>
</dbReference>
<proteinExistence type="inferred from homology"/>
<evidence type="ECO:0000259" key="8">
    <source>
        <dbReference type="SMART" id="SM00827"/>
    </source>
</evidence>
<dbReference type="SMART" id="SM00827">
    <property type="entry name" value="PKS_AT"/>
    <property type="match status" value="1"/>
</dbReference>
<dbReference type="AlphaFoldDB" id="A0A841R3R0"/>
<evidence type="ECO:0000256" key="6">
    <source>
        <dbReference type="PIRNR" id="PIRNR000446"/>
    </source>
</evidence>
<feature type="domain" description="Malonyl-CoA:ACP transacylase (MAT)" evidence="8">
    <location>
        <begin position="6"/>
        <end position="300"/>
    </location>
</feature>
<dbReference type="Pfam" id="PF00698">
    <property type="entry name" value="Acyl_transf_1"/>
    <property type="match status" value="1"/>
</dbReference>
<dbReference type="GO" id="GO:0006633">
    <property type="term" value="P:fatty acid biosynthetic process"/>
    <property type="evidence" value="ECO:0007669"/>
    <property type="project" value="TreeGrafter"/>
</dbReference>
<evidence type="ECO:0000256" key="4">
    <source>
        <dbReference type="ARBA" id="ARBA00023315"/>
    </source>
</evidence>
<dbReference type="SUPFAM" id="SSF52151">
    <property type="entry name" value="FabD/lysophospholipase-like"/>
    <property type="match status" value="1"/>
</dbReference>
<dbReference type="PIRSF" id="PIRSF000446">
    <property type="entry name" value="Mct"/>
    <property type="match status" value="1"/>
</dbReference>
<evidence type="ECO:0000256" key="2">
    <source>
        <dbReference type="ARBA" id="ARBA00018953"/>
    </source>
</evidence>
<comment type="catalytic activity">
    <reaction evidence="5 6">
        <text>holo-[ACP] + malonyl-CoA = malonyl-[ACP] + CoA</text>
        <dbReference type="Rhea" id="RHEA:41792"/>
        <dbReference type="Rhea" id="RHEA-COMP:9623"/>
        <dbReference type="Rhea" id="RHEA-COMP:9685"/>
        <dbReference type="ChEBI" id="CHEBI:57287"/>
        <dbReference type="ChEBI" id="CHEBI:57384"/>
        <dbReference type="ChEBI" id="CHEBI:64479"/>
        <dbReference type="ChEBI" id="CHEBI:78449"/>
        <dbReference type="EC" id="2.3.1.39"/>
    </reaction>
</comment>
<dbReference type="GO" id="GO:0005829">
    <property type="term" value="C:cytosol"/>
    <property type="evidence" value="ECO:0007669"/>
    <property type="project" value="TreeGrafter"/>
</dbReference>
<gene>
    <name evidence="9" type="ORF">HNR50_001362</name>
</gene>
<dbReference type="RefSeq" id="WP_184745166.1">
    <property type="nucleotide sequence ID" value="NZ_JACHGJ010000002.1"/>
</dbReference>
<accession>A0A841R3R0</accession>
<sequence length="308" mass="33026">MKTCFLFPGQGAQYPGMGRDLWENSEEVKELFKTVSNITGKDMADLLFEGSEEDLKATDNTQLAITLANVSSSIVLKEKGIEAHGAAGFSLGEYAALWQAGILGTEDLFRIVKMRGEVMEAACNALDGPEGRPGMAAVVGLASADVKAALDKVSGTIYMANDNSPIQTVIAGEAKALEAAEAVMDEAGAMRYVVLKVSGPFHTPFMDGARQDFVANLKDFTFKDPIIPVYSNVTGKIIASGSEAKELAGSQIISPVQWVAEEQSILDDGYERILEVGPGMVLTGLWKSFYRKMKCQPAGKIDAIEKLV</sequence>
<dbReference type="InterPro" id="IPR050858">
    <property type="entry name" value="Mal-CoA-ACP_Trans/PKS_FabD"/>
</dbReference>
<keyword evidence="3 6" id="KW-0808">Transferase</keyword>
<name>A0A841R3R0_9SPIO</name>
<dbReference type="Gene3D" id="3.30.70.250">
    <property type="entry name" value="Malonyl-CoA ACP transacylase, ACP-binding"/>
    <property type="match status" value="1"/>
</dbReference>
<evidence type="ECO:0000256" key="7">
    <source>
        <dbReference type="PIRSR" id="PIRSR000446-1"/>
    </source>
</evidence>
<evidence type="ECO:0000256" key="1">
    <source>
        <dbReference type="ARBA" id="ARBA00013258"/>
    </source>
</evidence>
<dbReference type="EC" id="2.3.1.39" evidence="1 6"/>
<feature type="active site" evidence="7">
    <location>
        <position position="202"/>
    </location>
</feature>
<dbReference type="SUPFAM" id="SSF55048">
    <property type="entry name" value="Probable ACP-binding domain of malonyl-CoA ACP transacylase"/>
    <property type="match status" value="1"/>
</dbReference>
<dbReference type="InterPro" id="IPR016036">
    <property type="entry name" value="Malonyl_transacylase_ACP-bd"/>
</dbReference>
<feature type="active site" evidence="7">
    <location>
        <position position="90"/>
    </location>
</feature>
<dbReference type="PANTHER" id="PTHR42681:SF1">
    <property type="entry name" value="MALONYL-COA-ACYL CARRIER PROTEIN TRANSACYLASE, MITOCHONDRIAL"/>
    <property type="match status" value="1"/>
</dbReference>
<dbReference type="InterPro" id="IPR001227">
    <property type="entry name" value="Ac_transferase_dom_sf"/>
</dbReference>
<evidence type="ECO:0000313" key="9">
    <source>
        <dbReference type="EMBL" id="MBB6479704.1"/>
    </source>
</evidence>
<dbReference type="InterPro" id="IPR024925">
    <property type="entry name" value="Malonyl_CoA-ACP_transAc"/>
</dbReference>
<protein>
    <recommendedName>
        <fullName evidence="2 6">Malonyl CoA-acyl carrier protein transacylase</fullName>
        <ecNumber evidence="1 6">2.3.1.39</ecNumber>
    </recommendedName>
</protein>
<reference evidence="9 10" key="1">
    <citation type="submission" date="2020-08" db="EMBL/GenBank/DDBJ databases">
        <title>Genomic Encyclopedia of Type Strains, Phase IV (KMG-IV): sequencing the most valuable type-strain genomes for metagenomic binning, comparative biology and taxonomic classification.</title>
        <authorList>
            <person name="Goeker M."/>
        </authorList>
    </citation>
    <scope>NUCLEOTIDE SEQUENCE [LARGE SCALE GENOMIC DNA]</scope>
    <source>
        <strain evidence="9 10">DSM 2461</strain>
    </source>
</reference>
<evidence type="ECO:0000313" key="10">
    <source>
        <dbReference type="Proteomes" id="UP000587760"/>
    </source>
</evidence>
<evidence type="ECO:0000256" key="5">
    <source>
        <dbReference type="ARBA" id="ARBA00048462"/>
    </source>
</evidence>